<reference evidence="1 2" key="1">
    <citation type="journal article" date="2019" name="Environ. Microbiol.">
        <title>An active ?-lactamase is a part of an orchestrated cell wall stress resistance network of Bacillus subtilis and related rhizosphere species.</title>
        <authorList>
            <person name="Bucher T."/>
            <person name="Keren-Paz A."/>
            <person name="Hausser J."/>
            <person name="Olender T."/>
            <person name="Cytryn E."/>
            <person name="Kolodkin-Gal I."/>
        </authorList>
    </citation>
    <scope>NUCLEOTIDE SEQUENCE [LARGE SCALE GENOMIC DNA]</scope>
    <source>
        <strain evidence="1 2">I5</strain>
    </source>
</reference>
<proteinExistence type="predicted"/>
<dbReference type="PANTHER" id="PTHR42820:SF1">
    <property type="entry name" value="SHORT-CHAIN DEHYDROGENASE_REDUCTASE FAMILY PROTEIN"/>
    <property type="match status" value="1"/>
</dbReference>
<comment type="caution">
    <text evidence="1">The sequence shown here is derived from an EMBL/GenBank/DDBJ whole genome shotgun (WGS) entry which is preliminary data.</text>
</comment>
<dbReference type="Gene3D" id="3.40.50.720">
    <property type="entry name" value="NAD(P)-binding Rossmann-like Domain"/>
    <property type="match status" value="1"/>
</dbReference>
<dbReference type="AlphaFoldDB" id="A0A4U3AUB8"/>
<dbReference type="EMBL" id="SZON01001375">
    <property type="protein sequence ID" value="TKI91340.1"/>
    <property type="molecule type" value="Genomic_DNA"/>
</dbReference>
<dbReference type="Proteomes" id="UP000305222">
    <property type="component" value="Unassembled WGS sequence"/>
</dbReference>
<dbReference type="Pfam" id="PF00106">
    <property type="entry name" value="adh_short"/>
    <property type="match status" value="1"/>
</dbReference>
<accession>A0A4U3AUB8</accession>
<feature type="non-terminal residue" evidence="1">
    <location>
        <position position="80"/>
    </location>
</feature>
<name>A0A4U3AUB8_9BACI</name>
<organism evidence="1 2">
    <name type="scientific">Bacillus wiedmannii</name>
    <dbReference type="NCBI Taxonomy" id="1890302"/>
    <lineage>
        <taxon>Bacteria</taxon>
        <taxon>Bacillati</taxon>
        <taxon>Bacillota</taxon>
        <taxon>Bacilli</taxon>
        <taxon>Bacillales</taxon>
        <taxon>Bacillaceae</taxon>
        <taxon>Bacillus</taxon>
        <taxon>Bacillus cereus group</taxon>
    </lineage>
</organism>
<dbReference type="PANTHER" id="PTHR42820">
    <property type="entry name" value="SHORT-CHAIN DEHYDROGENASE REDUCTASE"/>
    <property type="match status" value="1"/>
</dbReference>
<dbReference type="InterPro" id="IPR002347">
    <property type="entry name" value="SDR_fam"/>
</dbReference>
<dbReference type="SUPFAM" id="SSF51735">
    <property type="entry name" value="NAD(P)-binding Rossmann-fold domains"/>
    <property type="match status" value="1"/>
</dbReference>
<dbReference type="InterPro" id="IPR036291">
    <property type="entry name" value="NAD(P)-bd_dom_sf"/>
</dbReference>
<protein>
    <submittedName>
        <fullName evidence="1">SDR family NAD(P)-dependent oxidoreductase</fullName>
    </submittedName>
</protein>
<evidence type="ECO:0000313" key="1">
    <source>
        <dbReference type="EMBL" id="TKI91340.1"/>
    </source>
</evidence>
<evidence type="ECO:0000313" key="2">
    <source>
        <dbReference type="Proteomes" id="UP000305222"/>
    </source>
</evidence>
<gene>
    <name evidence="1" type="ORF">FC699_22200</name>
</gene>
<sequence>MEFLNGKTAVVTGAAQGIGKEIARVYAKLGAKVLISDVNEEKLQKTTRELADEGYEVKQYRCDVSNQNDAKSLIEYAVQT</sequence>